<reference evidence="1 2" key="1">
    <citation type="journal article" date="2011" name="J. Bacteriol.">
        <title>Complete genome sequence of the cellulose-degrading bacterium Cellulosilyticum lentocellum.</title>
        <authorList>
            <consortium name="US DOE Joint Genome Institute"/>
            <person name="Miller D.A."/>
            <person name="Suen G."/>
            <person name="Bruce D."/>
            <person name="Copeland A."/>
            <person name="Cheng J.F."/>
            <person name="Detter C."/>
            <person name="Goodwin L.A."/>
            <person name="Han C.S."/>
            <person name="Hauser L.J."/>
            <person name="Land M.L."/>
            <person name="Lapidus A."/>
            <person name="Lucas S."/>
            <person name="Meincke L."/>
            <person name="Pitluck S."/>
            <person name="Tapia R."/>
            <person name="Teshima H."/>
            <person name="Woyke T."/>
            <person name="Fox B.G."/>
            <person name="Angert E.R."/>
            <person name="Currie C.R."/>
        </authorList>
    </citation>
    <scope>NUCLEOTIDE SEQUENCE [LARGE SCALE GENOMIC DNA]</scope>
    <source>
        <strain evidence="2">ATCC 49066 / DSM 5427 / NCIMB 11756 / RHM5</strain>
    </source>
</reference>
<dbReference type="EMBL" id="CP002582">
    <property type="protein sequence ID" value="ADZ82400.1"/>
    <property type="molecule type" value="Genomic_DNA"/>
</dbReference>
<organism evidence="1 2">
    <name type="scientific">Cellulosilyticum lentocellum (strain ATCC 49066 / DSM 5427 / NCIMB 11756 / RHM5)</name>
    <name type="common">Clostridium lentocellum</name>
    <dbReference type="NCBI Taxonomy" id="642492"/>
    <lineage>
        <taxon>Bacteria</taxon>
        <taxon>Bacillati</taxon>
        <taxon>Bacillota</taxon>
        <taxon>Clostridia</taxon>
        <taxon>Lachnospirales</taxon>
        <taxon>Cellulosilyticaceae</taxon>
        <taxon>Cellulosilyticum</taxon>
    </lineage>
</organism>
<protein>
    <submittedName>
        <fullName evidence="1">Uncharacterized protein</fullName>
    </submittedName>
</protein>
<keyword evidence="2" id="KW-1185">Reference proteome</keyword>
<evidence type="ECO:0000313" key="1">
    <source>
        <dbReference type="EMBL" id="ADZ82400.1"/>
    </source>
</evidence>
<dbReference type="eggNOG" id="ENOG5033M9N">
    <property type="taxonomic scope" value="Bacteria"/>
</dbReference>
<accession>F2JN58</accession>
<gene>
    <name evidence="1" type="ordered locus">Clole_0666</name>
</gene>
<dbReference type="HOGENOM" id="CLU_168105_0_0_9"/>
<proteinExistence type="predicted"/>
<dbReference type="RefSeq" id="WP_013655701.1">
    <property type="nucleotide sequence ID" value="NC_015275.1"/>
</dbReference>
<sequence length="117" mass="13493">MGKSSCNDKEKCREKCHSSDQESLFARRDLARDLEAFMGKSLLVVLDDNQLNILNQVFRPIFCGDVVEVTDEYVVLEKVNIKMSNAPEFIFPTPFIIPLINIVWFTPFDPSIRFSLF</sequence>
<name>F2JN58_CELLD</name>
<dbReference type="STRING" id="642492.Clole_0666"/>
<dbReference type="AlphaFoldDB" id="F2JN58"/>
<dbReference type="KEGG" id="cle:Clole_0666"/>
<evidence type="ECO:0000313" key="2">
    <source>
        <dbReference type="Proteomes" id="UP000008467"/>
    </source>
</evidence>
<dbReference type="Proteomes" id="UP000008467">
    <property type="component" value="Chromosome"/>
</dbReference>